<dbReference type="Pfam" id="PF04397">
    <property type="entry name" value="LytTR"/>
    <property type="match status" value="1"/>
</dbReference>
<evidence type="ECO:0000313" key="5">
    <source>
        <dbReference type="EMBL" id="SCY27996.1"/>
    </source>
</evidence>
<dbReference type="GO" id="GO:0000156">
    <property type="term" value="F:phosphorelay response regulator activity"/>
    <property type="evidence" value="ECO:0007669"/>
    <property type="project" value="InterPro"/>
</dbReference>
<keyword evidence="6" id="KW-1185">Reference proteome</keyword>
<dbReference type="PANTHER" id="PTHR37299:SF1">
    <property type="entry name" value="STAGE 0 SPORULATION PROTEIN A HOMOLOG"/>
    <property type="match status" value="1"/>
</dbReference>
<protein>
    <recommendedName>
        <fullName evidence="1">Stage 0 sporulation protein A homolog</fullName>
    </recommendedName>
</protein>
<dbReference type="SUPFAM" id="SSF52172">
    <property type="entry name" value="CheY-like"/>
    <property type="match status" value="1"/>
</dbReference>
<feature type="domain" description="Response regulatory" evidence="4">
    <location>
        <begin position="2"/>
        <end position="120"/>
    </location>
</feature>
<evidence type="ECO:0000313" key="6">
    <source>
        <dbReference type="Proteomes" id="UP000183047"/>
    </source>
</evidence>
<dbReference type="RefSeq" id="WP_074462574.1">
    <property type="nucleotide sequence ID" value="NZ_FMUR01000011.1"/>
</dbReference>
<dbReference type="InterPro" id="IPR011006">
    <property type="entry name" value="CheY-like_superfamily"/>
</dbReference>
<dbReference type="GO" id="GO:0003677">
    <property type="term" value="F:DNA binding"/>
    <property type="evidence" value="ECO:0007669"/>
    <property type="project" value="InterPro"/>
</dbReference>
<evidence type="ECO:0000256" key="1">
    <source>
        <dbReference type="ARBA" id="ARBA00018672"/>
    </source>
</evidence>
<organism evidence="5 6">
    <name type="scientific">Butyrivibrio hungatei</name>
    <dbReference type="NCBI Taxonomy" id="185008"/>
    <lineage>
        <taxon>Bacteria</taxon>
        <taxon>Bacillati</taxon>
        <taxon>Bacillota</taxon>
        <taxon>Clostridia</taxon>
        <taxon>Lachnospirales</taxon>
        <taxon>Lachnospiraceae</taxon>
        <taxon>Butyrivibrio</taxon>
    </lineage>
</organism>
<evidence type="ECO:0000256" key="2">
    <source>
        <dbReference type="ARBA" id="ARBA00024867"/>
    </source>
</evidence>
<proteinExistence type="predicted"/>
<sequence>MNIAIVDDLRSDADQLRTILMSYAYENSLDLSIEVFSGGEEFLYEYKKYNYTLIFMDIYMNGISGIETAKKIRETDTDTAIIFLSTSNEFMPEAFSIHAYDYISKPAEKGRLYKVMDDFLKKKTMTEDVPYLFFTYEKDNVSVPYSDIALIRSIGHYNEIILKNQRTYKVRMTFSRISDILTEDIRFLPVMRGILVNMDYITSLKDGSCYIAGDMQTPITLRKEKQLEQIWKNYIFNKIRNESEVI</sequence>
<dbReference type="PROSITE" id="PS50110">
    <property type="entry name" value="RESPONSE_REGULATORY"/>
    <property type="match status" value="1"/>
</dbReference>
<dbReference type="InterPro" id="IPR007492">
    <property type="entry name" value="LytTR_DNA-bd_dom"/>
</dbReference>
<dbReference type="Gene3D" id="2.40.50.1020">
    <property type="entry name" value="LytTr DNA-binding domain"/>
    <property type="match status" value="1"/>
</dbReference>
<accession>A0A1G5EM00</accession>
<evidence type="ECO:0000259" key="4">
    <source>
        <dbReference type="PROSITE" id="PS50110"/>
    </source>
</evidence>
<evidence type="ECO:0000256" key="3">
    <source>
        <dbReference type="PROSITE-ProRule" id="PRU00169"/>
    </source>
</evidence>
<dbReference type="Gene3D" id="3.40.50.2300">
    <property type="match status" value="1"/>
</dbReference>
<dbReference type="PANTHER" id="PTHR37299">
    <property type="entry name" value="TRANSCRIPTIONAL REGULATOR-RELATED"/>
    <property type="match status" value="1"/>
</dbReference>
<dbReference type="AlphaFoldDB" id="A0A1G5EM00"/>
<dbReference type="SMART" id="SM00850">
    <property type="entry name" value="LytTR"/>
    <property type="match status" value="1"/>
</dbReference>
<dbReference type="Proteomes" id="UP000183047">
    <property type="component" value="Unassembled WGS sequence"/>
</dbReference>
<reference evidence="6" key="1">
    <citation type="submission" date="2016-10" db="EMBL/GenBank/DDBJ databases">
        <authorList>
            <person name="Varghese N."/>
            <person name="Submissions S."/>
        </authorList>
    </citation>
    <scope>NUCLEOTIDE SEQUENCE [LARGE SCALE GENOMIC DNA]</scope>
    <source>
        <strain evidence="6">XBD2006</strain>
    </source>
</reference>
<name>A0A1G5EM00_9FIRM</name>
<comment type="function">
    <text evidence="2">May play the central regulatory role in sporulation. It may be an element of the effector pathway responsible for the activation of sporulation genes in response to nutritional stress. Spo0A may act in concert with spo0H (a sigma factor) to control the expression of some genes that are critical to the sporulation process.</text>
</comment>
<keyword evidence="3" id="KW-0597">Phosphoprotein</keyword>
<dbReference type="InterPro" id="IPR046947">
    <property type="entry name" value="LytR-like"/>
</dbReference>
<feature type="modified residue" description="4-aspartylphosphate" evidence="3">
    <location>
        <position position="57"/>
    </location>
</feature>
<gene>
    <name evidence="5" type="ORF">SAMN02910451_02008</name>
</gene>
<dbReference type="OrthoDB" id="9788600at2"/>
<dbReference type="CDD" id="cd00156">
    <property type="entry name" value="REC"/>
    <property type="match status" value="1"/>
</dbReference>
<dbReference type="EMBL" id="FMUR01000011">
    <property type="protein sequence ID" value="SCY27996.1"/>
    <property type="molecule type" value="Genomic_DNA"/>
</dbReference>
<dbReference type="InterPro" id="IPR001789">
    <property type="entry name" value="Sig_transdc_resp-reg_receiver"/>
</dbReference>
<dbReference type="SMART" id="SM00448">
    <property type="entry name" value="REC"/>
    <property type="match status" value="1"/>
</dbReference>
<dbReference type="Pfam" id="PF00072">
    <property type="entry name" value="Response_reg"/>
    <property type="match status" value="1"/>
</dbReference>